<keyword evidence="2" id="KW-0472">Membrane</keyword>
<dbReference type="EMBL" id="JBJUIK010000011">
    <property type="protein sequence ID" value="KAL3514046.1"/>
    <property type="molecule type" value="Genomic_DNA"/>
</dbReference>
<protein>
    <submittedName>
        <fullName evidence="3">Uncharacterized protein</fullName>
    </submittedName>
</protein>
<evidence type="ECO:0000313" key="4">
    <source>
        <dbReference type="Proteomes" id="UP001630127"/>
    </source>
</evidence>
<comment type="caution">
    <text evidence="3">The sequence shown here is derived from an EMBL/GenBank/DDBJ whole genome shotgun (WGS) entry which is preliminary data.</text>
</comment>
<name>A0ABD2Z5E0_9GENT</name>
<keyword evidence="4" id="KW-1185">Reference proteome</keyword>
<keyword evidence="2" id="KW-0812">Transmembrane</keyword>
<sequence>MCAQSVEIIPGLLNRLNYMEREIDLVEKSARKWETKAAKLELKVKKLEDEIPKYKSTKKYTVLVLAIIWFVVVLAILIKGTGKEECTRMPKLQGACVGPGGVF</sequence>
<feature type="transmembrane region" description="Helical" evidence="2">
    <location>
        <begin position="60"/>
        <end position="78"/>
    </location>
</feature>
<gene>
    <name evidence="3" type="ORF">ACH5RR_026763</name>
</gene>
<evidence type="ECO:0000256" key="2">
    <source>
        <dbReference type="SAM" id="Phobius"/>
    </source>
</evidence>
<keyword evidence="1" id="KW-0175">Coiled coil</keyword>
<dbReference type="AlphaFoldDB" id="A0ABD2Z5E0"/>
<feature type="coiled-coil region" evidence="1">
    <location>
        <begin position="23"/>
        <end position="57"/>
    </location>
</feature>
<proteinExistence type="predicted"/>
<keyword evidence="2" id="KW-1133">Transmembrane helix</keyword>
<reference evidence="3 4" key="1">
    <citation type="submission" date="2024-11" db="EMBL/GenBank/DDBJ databases">
        <title>A near-complete genome assembly of Cinchona calisaya.</title>
        <authorList>
            <person name="Lian D.C."/>
            <person name="Zhao X.W."/>
            <person name="Wei L."/>
        </authorList>
    </citation>
    <scope>NUCLEOTIDE SEQUENCE [LARGE SCALE GENOMIC DNA]</scope>
    <source>
        <tissue evidence="3">Nenye</tissue>
    </source>
</reference>
<evidence type="ECO:0000256" key="1">
    <source>
        <dbReference type="SAM" id="Coils"/>
    </source>
</evidence>
<evidence type="ECO:0000313" key="3">
    <source>
        <dbReference type="EMBL" id="KAL3514046.1"/>
    </source>
</evidence>
<dbReference type="Proteomes" id="UP001630127">
    <property type="component" value="Unassembled WGS sequence"/>
</dbReference>
<accession>A0ABD2Z5E0</accession>
<organism evidence="3 4">
    <name type="scientific">Cinchona calisaya</name>
    <dbReference type="NCBI Taxonomy" id="153742"/>
    <lineage>
        <taxon>Eukaryota</taxon>
        <taxon>Viridiplantae</taxon>
        <taxon>Streptophyta</taxon>
        <taxon>Embryophyta</taxon>
        <taxon>Tracheophyta</taxon>
        <taxon>Spermatophyta</taxon>
        <taxon>Magnoliopsida</taxon>
        <taxon>eudicotyledons</taxon>
        <taxon>Gunneridae</taxon>
        <taxon>Pentapetalae</taxon>
        <taxon>asterids</taxon>
        <taxon>lamiids</taxon>
        <taxon>Gentianales</taxon>
        <taxon>Rubiaceae</taxon>
        <taxon>Cinchonoideae</taxon>
        <taxon>Cinchoneae</taxon>
        <taxon>Cinchona</taxon>
    </lineage>
</organism>